<dbReference type="InterPro" id="IPR011878">
    <property type="entry name" value="GatD"/>
</dbReference>
<dbReference type="PROSITE" id="PS00917">
    <property type="entry name" value="ASN_GLN_ASE_2"/>
    <property type="match status" value="1"/>
</dbReference>
<dbReference type="GO" id="GO:0050567">
    <property type="term" value="F:glutaminyl-tRNA synthase (glutamine-hydrolyzing) activity"/>
    <property type="evidence" value="ECO:0007669"/>
    <property type="project" value="UniProtKB-UniRule"/>
</dbReference>
<evidence type="ECO:0000256" key="7">
    <source>
        <dbReference type="PROSITE-ProRule" id="PRU10100"/>
    </source>
</evidence>
<reference evidence="12" key="2">
    <citation type="journal article" date="2022" name="Nat. Microbiol.">
        <title>A closed Candidatus Odinarchaeum chromosome exposes Asgard archaeal viruses.</title>
        <authorList>
            <person name="Tamarit D."/>
            <person name="Caceres E.F."/>
            <person name="Krupovic M."/>
            <person name="Nijland R."/>
            <person name="Eme L."/>
            <person name="Robinson N.P."/>
            <person name="Ettema T.J.G."/>
        </authorList>
    </citation>
    <scope>NUCLEOTIDE SEQUENCE</scope>
    <source>
        <strain evidence="12">LCB_4</strain>
    </source>
</reference>
<feature type="domain" description="Asparaginase/glutaminase C-terminal" evidence="10">
    <location>
        <begin position="313"/>
        <end position="425"/>
    </location>
</feature>
<name>A0AAF0IAX0_ODILC</name>
<dbReference type="InterPro" id="IPR006033">
    <property type="entry name" value="AsnA_fam"/>
</dbReference>
<feature type="active site" evidence="5 7">
    <location>
        <position position="185"/>
    </location>
</feature>
<evidence type="ECO:0000313" key="13">
    <source>
        <dbReference type="Proteomes" id="UP000186851"/>
    </source>
</evidence>
<evidence type="ECO:0000313" key="12">
    <source>
        <dbReference type="EMBL" id="WEU39836.1"/>
    </source>
</evidence>
<dbReference type="InterPro" id="IPR020827">
    <property type="entry name" value="Asparaginase/glutaminase_AS1"/>
</dbReference>
<dbReference type="SMART" id="SM00870">
    <property type="entry name" value="Asparaginase"/>
    <property type="match status" value="1"/>
</dbReference>
<keyword evidence="2 5" id="KW-0547">Nucleotide-binding</keyword>
<dbReference type="PIRSF" id="PIRSF001220">
    <property type="entry name" value="L-ASNase_gatD"/>
    <property type="match status" value="1"/>
</dbReference>
<accession>A0AAF0IAX0</accession>
<dbReference type="CDD" id="cd08962">
    <property type="entry name" value="GatD"/>
    <property type="match status" value="1"/>
</dbReference>
<dbReference type="InterPro" id="IPR040919">
    <property type="entry name" value="Asparaginase_C"/>
</dbReference>
<evidence type="ECO:0000256" key="3">
    <source>
        <dbReference type="ARBA" id="ARBA00022840"/>
    </source>
</evidence>
<comment type="subunit">
    <text evidence="5 8">Heterodimer of GatD and GatE.</text>
</comment>
<dbReference type="PANTHER" id="PTHR11707:SF28">
    <property type="entry name" value="60 KDA LYSOPHOSPHOLIPASE"/>
    <property type="match status" value="1"/>
</dbReference>
<dbReference type="Gene3D" id="3.40.50.1170">
    <property type="entry name" value="L-asparaginase, N-terminal domain"/>
    <property type="match status" value="1"/>
</dbReference>
<dbReference type="InterPro" id="IPR006034">
    <property type="entry name" value="Asparaginase/glutaminase-like"/>
</dbReference>
<evidence type="ECO:0000259" key="9">
    <source>
        <dbReference type="Pfam" id="PF00710"/>
    </source>
</evidence>
<dbReference type="EC" id="6.3.5.-" evidence="5 8"/>
<dbReference type="HAMAP" id="MF_00586">
    <property type="entry name" value="GatD"/>
    <property type="match status" value="1"/>
</dbReference>
<dbReference type="Proteomes" id="UP000186851">
    <property type="component" value="Chromosome"/>
</dbReference>
<dbReference type="Pfam" id="PF17763">
    <property type="entry name" value="Asparaginase_C"/>
    <property type="match status" value="1"/>
</dbReference>
<evidence type="ECO:0000256" key="1">
    <source>
        <dbReference type="ARBA" id="ARBA00022598"/>
    </source>
</evidence>
<dbReference type="NCBIfam" id="NF003217">
    <property type="entry name" value="PRK04183.1"/>
    <property type="match status" value="1"/>
</dbReference>
<evidence type="ECO:0000256" key="4">
    <source>
        <dbReference type="ARBA" id="ARBA00022917"/>
    </source>
</evidence>
<dbReference type="Gene3D" id="3.40.50.40">
    <property type="match status" value="1"/>
</dbReference>
<feature type="domain" description="GatD N-terminal" evidence="11">
    <location>
        <begin position="26"/>
        <end position="77"/>
    </location>
</feature>
<comment type="function">
    <text evidence="5 8">Allows the formation of correctly charged Gln-tRNA(Gln) through the transamidation of misacylated Glu-tRNA(Gln) in organisms which lack glutaminyl-tRNA synthetase. The reaction takes place in the presence of glutamine and ATP through an activated gamma-phospho-Glu-tRNA(Gln). The GatDE system is specific for glutamate and does not act on aspartate.</text>
</comment>
<dbReference type="GO" id="GO:0004067">
    <property type="term" value="F:asparaginase activity"/>
    <property type="evidence" value="ECO:0007669"/>
    <property type="project" value="UniProtKB-UniRule"/>
</dbReference>
<dbReference type="NCBIfam" id="TIGR00519">
    <property type="entry name" value="asnASE_I"/>
    <property type="match status" value="1"/>
</dbReference>
<dbReference type="NCBIfam" id="TIGR02153">
    <property type="entry name" value="gatD_arch"/>
    <property type="match status" value="1"/>
</dbReference>
<dbReference type="GO" id="GO:0006412">
    <property type="term" value="P:translation"/>
    <property type="evidence" value="ECO:0007669"/>
    <property type="project" value="UniProtKB-UniRule"/>
</dbReference>
<reference evidence="12" key="1">
    <citation type="journal article" date="2017" name="Nature">
        <title>Asgard archaea illuminate the origin of eukaryotic cellular complexity.</title>
        <authorList>
            <person name="Zaremba-Niedzwiedzka K."/>
            <person name="Caceres E.F."/>
            <person name="Saw J.H."/>
            <person name="Backstrom D."/>
            <person name="Juzokaite L."/>
            <person name="Vancaester E."/>
            <person name="Seitz K.W."/>
            <person name="Anantharaman K."/>
            <person name="Starnawski P."/>
            <person name="Kjeldsen K.U."/>
            <person name="Scott M.B."/>
            <person name="Nunoura T."/>
            <person name="Banfield J.F."/>
            <person name="Schramm A."/>
            <person name="Baker B.J."/>
            <person name="Spang A."/>
            <person name="Ettema T.J.G."/>
        </authorList>
    </citation>
    <scope>NUCLEOTIDE SEQUENCE</scope>
    <source>
        <strain evidence="12">LCB_4</strain>
    </source>
</reference>
<evidence type="ECO:0000256" key="5">
    <source>
        <dbReference type="HAMAP-Rule" id="MF_00586"/>
    </source>
</evidence>
<dbReference type="PROSITE" id="PS00144">
    <property type="entry name" value="ASN_GLN_ASE_1"/>
    <property type="match status" value="1"/>
</dbReference>
<dbReference type="InterPro" id="IPR040918">
    <property type="entry name" value="GatD_N"/>
</dbReference>
<comment type="catalytic activity">
    <reaction evidence="5 8">
        <text>L-glutamyl-tRNA(Gln) + L-glutamine + ATP + H2O = L-glutaminyl-tRNA(Gln) + L-glutamate + ADP + phosphate + H(+)</text>
        <dbReference type="Rhea" id="RHEA:17521"/>
        <dbReference type="Rhea" id="RHEA-COMP:9681"/>
        <dbReference type="Rhea" id="RHEA-COMP:9684"/>
        <dbReference type="ChEBI" id="CHEBI:15377"/>
        <dbReference type="ChEBI" id="CHEBI:15378"/>
        <dbReference type="ChEBI" id="CHEBI:29985"/>
        <dbReference type="ChEBI" id="CHEBI:30616"/>
        <dbReference type="ChEBI" id="CHEBI:43474"/>
        <dbReference type="ChEBI" id="CHEBI:58359"/>
        <dbReference type="ChEBI" id="CHEBI:78520"/>
        <dbReference type="ChEBI" id="CHEBI:78521"/>
        <dbReference type="ChEBI" id="CHEBI:456216"/>
    </reaction>
</comment>
<keyword evidence="1 5" id="KW-0436">Ligase</keyword>
<dbReference type="GO" id="GO:0006520">
    <property type="term" value="P:amino acid metabolic process"/>
    <property type="evidence" value="ECO:0007669"/>
    <property type="project" value="InterPro"/>
</dbReference>
<dbReference type="InterPro" id="IPR036152">
    <property type="entry name" value="Asp/glu_Ase-like_sf"/>
</dbReference>
<dbReference type="SUPFAM" id="SSF141300">
    <property type="entry name" value="GatD N-terminal domain-like"/>
    <property type="match status" value="1"/>
</dbReference>
<dbReference type="PROSITE" id="PS51732">
    <property type="entry name" value="ASN_GLN_ASE_3"/>
    <property type="match status" value="1"/>
</dbReference>
<dbReference type="KEGG" id="oyw:OdinLCB4_005025"/>
<dbReference type="AlphaFoldDB" id="A0AAF0IAX0"/>
<dbReference type="InterPro" id="IPR027475">
    <property type="entry name" value="Asparaginase/glutaminase_AS2"/>
</dbReference>
<evidence type="ECO:0000259" key="11">
    <source>
        <dbReference type="Pfam" id="PF18195"/>
    </source>
</evidence>
<keyword evidence="3 5" id="KW-0067">ATP-binding</keyword>
<organism evidence="12 13">
    <name type="scientific">Odinarchaeota yellowstonii (strain LCB_4)</name>
    <dbReference type="NCBI Taxonomy" id="1841599"/>
    <lineage>
        <taxon>Archaea</taxon>
        <taxon>Promethearchaeati</taxon>
        <taxon>Candidatus Odinarchaeota</taxon>
        <taxon>Candidatus Odinarchaeia</taxon>
        <taxon>Candidatus Odinarchaeales</taxon>
        <taxon>Candidatus Odinarchaeaceae</taxon>
        <taxon>Candidatus Odinarchaeum</taxon>
    </lineage>
</organism>
<dbReference type="SUPFAM" id="SSF53774">
    <property type="entry name" value="Glutaminase/Asparaginase"/>
    <property type="match status" value="1"/>
</dbReference>
<evidence type="ECO:0000259" key="10">
    <source>
        <dbReference type="Pfam" id="PF17763"/>
    </source>
</evidence>
<feature type="active site" evidence="5">
    <location>
        <position position="186"/>
    </location>
</feature>
<dbReference type="InterPro" id="IPR027473">
    <property type="entry name" value="L-asparaginase_C"/>
</dbReference>
<sequence>MELEDSLKGYRGRLRSLLKSAGARIWSLIRVIREDQIFEGVLLPRSELEDDQHINLKLKNGYNIGVKYSPNMKIDVLDYKPVSYRLPERETVFNPDKPNVTLIGTGGTVASRLDYNTGAVIPAFTPSELFSAVPEIAEICNLTPKPVMSVLSENMKPEDWIKIAKEVDKELTGGSVKGVIIAHGTDTMTYTASALAFMLRNPPAPIVFVGSQRSSDRPSSDAAFNLINACVFASTSDVGEVVVCMHGSSSDNYALIHRATRVRKMHSSRRDAFKSIGSIPLAKIENRRVQILLKNYRIAGAEKYEPQISLDTKVVLLYFHPGMDPNIIDYFVDKGYHGIVFMGTGLGHVSESLIPSIKRAVDNKIPVLMTTQTIWGYTGLNVYETGRKLLAAGVIPCSNLLPEVAYTKLMWVLSQTDDLKQIRSLIHMNLAGEILDREEYNGFIVLQGVEKGVEDILKNV</sequence>
<dbReference type="Pfam" id="PF00710">
    <property type="entry name" value="Asparaginase"/>
    <property type="match status" value="1"/>
</dbReference>
<dbReference type="InterPro" id="IPR037152">
    <property type="entry name" value="L-asparaginase_N_sf"/>
</dbReference>
<dbReference type="Gene3D" id="2.30.30.520">
    <property type="match status" value="1"/>
</dbReference>
<evidence type="ECO:0000256" key="6">
    <source>
        <dbReference type="PROSITE-ProRule" id="PRU10099"/>
    </source>
</evidence>
<dbReference type="InterPro" id="IPR037222">
    <property type="entry name" value="GatD_N_sf"/>
</dbReference>
<dbReference type="EMBL" id="CP091871">
    <property type="protein sequence ID" value="WEU39836.1"/>
    <property type="molecule type" value="Genomic_DNA"/>
</dbReference>
<dbReference type="PANTHER" id="PTHR11707">
    <property type="entry name" value="L-ASPARAGINASE"/>
    <property type="match status" value="1"/>
</dbReference>
<feature type="active site" evidence="5">
    <location>
        <position position="264"/>
    </location>
</feature>
<evidence type="ECO:0000256" key="2">
    <source>
        <dbReference type="ARBA" id="ARBA00022741"/>
    </source>
</evidence>
<dbReference type="InterPro" id="IPR027474">
    <property type="entry name" value="L-asparaginase_N"/>
</dbReference>
<comment type="similarity">
    <text evidence="5 8">Belongs to the asparaginase 1 family. GatD subfamily.</text>
</comment>
<protein>
    <recommendedName>
        <fullName evidence="5 8">Glutamyl-tRNA(Gln) amidotransferase subunit D</fullName>
        <shortName evidence="5">Glu-ADT subunit D</shortName>
        <ecNumber evidence="5 8">6.3.5.-</ecNumber>
    </recommendedName>
</protein>
<keyword evidence="4 5" id="KW-0648">Protein biosynthesis</keyword>
<dbReference type="PIRSF" id="PIRSF500175">
    <property type="entry name" value="Glu_ADT_D"/>
    <property type="match status" value="1"/>
</dbReference>
<dbReference type="Pfam" id="PF18195">
    <property type="entry name" value="GatD_N"/>
    <property type="match status" value="1"/>
</dbReference>
<feature type="active site" evidence="5 6">
    <location>
        <position position="108"/>
    </location>
</feature>
<dbReference type="PRINTS" id="PR00139">
    <property type="entry name" value="ASNGLNASE"/>
</dbReference>
<dbReference type="GO" id="GO:0005524">
    <property type="term" value="F:ATP binding"/>
    <property type="evidence" value="ECO:0007669"/>
    <property type="project" value="UniProtKB-KW"/>
</dbReference>
<dbReference type="GO" id="GO:0006450">
    <property type="term" value="P:regulation of translational fidelity"/>
    <property type="evidence" value="ECO:0007669"/>
    <property type="project" value="InterPro"/>
</dbReference>
<proteinExistence type="inferred from homology"/>
<feature type="domain" description="L-asparaginase N-terminal" evidence="9">
    <location>
        <begin position="99"/>
        <end position="293"/>
    </location>
</feature>
<gene>
    <name evidence="5 12" type="primary">gatD</name>
    <name evidence="12" type="ORF">OdinLCB4_005025</name>
</gene>
<evidence type="ECO:0000256" key="8">
    <source>
        <dbReference type="RuleBase" id="RU004457"/>
    </source>
</evidence>